<evidence type="ECO:0000256" key="5">
    <source>
        <dbReference type="ARBA" id="ARBA00022767"/>
    </source>
</evidence>
<evidence type="ECO:0000256" key="14">
    <source>
        <dbReference type="RuleBase" id="RU003975"/>
    </source>
</evidence>
<dbReference type="InterPro" id="IPR036226">
    <property type="entry name" value="LipOase_C_sf"/>
</dbReference>
<reference evidence="18 19" key="1">
    <citation type="journal article" date="2022" name="Nat. Plants">
        <title>Genomes of leafy and leafless Platanthera orchids illuminate the evolution of mycoheterotrophy.</title>
        <authorList>
            <person name="Li M.H."/>
            <person name="Liu K.W."/>
            <person name="Li Z."/>
            <person name="Lu H.C."/>
            <person name="Ye Q.L."/>
            <person name="Zhang D."/>
            <person name="Wang J.Y."/>
            <person name="Li Y.F."/>
            <person name="Zhong Z.M."/>
            <person name="Liu X."/>
            <person name="Yu X."/>
            <person name="Liu D.K."/>
            <person name="Tu X.D."/>
            <person name="Liu B."/>
            <person name="Hao Y."/>
            <person name="Liao X.Y."/>
            <person name="Jiang Y.T."/>
            <person name="Sun W.H."/>
            <person name="Chen J."/>
            <person name="Chen Y.Q."/>
            <person name="Ai Y."/>
            <person name="Zhai J.W."/>
            <person name="Wu S.S."/>
            <person name="Zhou Z."/>
            <person name="Hsiao Y.Y."/>
            <person name="Wu W.L."/>
            <person name="Chen Y.Y."/>
            <person name="Lin Y.F."/>
            <person name="Hsu J.L."/>
            <person name="Li C.Y."/>
            <person name="Wang Z.W."/>
            <person name="Zhao X."/>
            <person name="Zhong W.Y."/>
            <person name="Ma X.K."/>
            <person name="Ma L."/>
            <person name="Huang J."/>
            <person name="Chen G.Z."/>
            <person name="Huang M.Z."/>
            <person name="Huang L."/>
            <person name="Peng D.H."/>
            <person name="Luo Y.B."/>
            <person name="Zou S.Q."/>
            <person name="Chen S.P."/>
            <person name="Lan S."/>
            <person name="Tsai W.C."/>
            <person name="Van de Peer Y."/>
            <person name="Liu Z.J."/>
        </authorList>
    </citation>
    <scope>NUCLEOTIDE SEQUENCE [LARGE SCALE GENOMIC DNA]</scope>
    <source>
        <strain evidence="18">Lor287</strain>
    </source>
</reference>
<dbReference type="GO" id="GO:0046872">
    <property type="term" value="F:metal ion binding"/>
    <property type="evidence" value="ECO:0007669"/>
    <property type="project" value="UniProtKB-UniRule"/>
</dbReference>
<dbReference type="GO" id="GO:0006633">
    <property type="term" value="P:fatty acid biosynthetic process"/>
    <property type="evidence" value="ECO:0007669"/>
    <property type="project" value="UniProtKB-KW"/>
</dbReference>
<dbReference type="GO" id="GO:0016702">
    <property type="term" value="F:oxidoreductase activity, acting on single donors with incorporation of molecular oxygen, incorporation of two atoms of oxygen"/>
    <property type="evidence" value="ECO:0007669"/>
    <property type="project" value="InterPro"/>
</dbReference>
<proteinExistence type="inferred from homology"/>
<dbReference type="InterPro" id="IPR042057">
    <property type="entry name" value="Lipoxy_PLAT/LH2"/>
</dbReference>
<comment type="caution">
    <text evidence="12">Lacks conserved residue(s) required for the propagation of feature annotation.</text>
</comment>
<evidence type="ECO:0000256" key="4">
    <source>
        <dbReference type="ARBA" id="ARBA00022723"/>
    </source>
</evidence>
<dbReference type="FunFam" id="1.20.245.10:FF:000002">
    <property type="entry name" value="Lipoxygenase"/>
    <property type="match status" value="1"/>
</dbReference>
<keyword evidence="6" id="KW-0276">Fatty acid metabolism</keyword>
<dbReference type="Pfam" id="PF01477">
    <property type="entry name" value="PLAT"/>
    <property type="match status" value="1"/>
</dbReference>
<keyword evidence="19" id="KW-1185">Reference proteome</keyword>
<dbReference type="PROSITE" id="PS00711">
    <property type="entry name" value="LIPOXYGENASE_1"/>
    <property type="match status" value="1"/>
</dbReference>
<evidence type="ECO:0000256" key="1">
    <source>
        <dbReference type="ARBA" id="ARBA00001962"/>
    </source>
</evidence>
<dbReference type="SMART" id="SM00308">
    <property type="entry name" value="LH2"/>
    <property type="match status" value="1"/>
</dbReference>
<dbReference type="InterPro" id="IPR013819">
    <property type="entry name" value="LipOase_C"/>
</dbReference>
<keyword evidence="9 13" id="KW-0408">Iron</keyword>
<dbReference type="GO" id="GO:0034440">
    <property type="term" value="P:lipid oxidation"/>
    <property type="evidence" value="ECO:0007669"/>
    <property type="project" value="InterPro"/>
</dbReference>
<dbReference type="InterPro" id="IPR001024">
    <property type="entry name" value="PLAT/LH2_dom"/>
</dbReference>
<evidence type="ECO:0000256" key="8">
    <source>
        <dbReference type="ARBA" id="ARBA00023002"/>
    </source>
</evidence>
<dbReference type="InterPro" id="IPR020834">
    <property type="entry name" value="LipOase_CS"/>
</dbReference>
<comment type="cofactor">
    <cofactor evidence="1 13">
        <name>Fe cation</name>
        <dbReference type="ChEBI" id="CHEBI:24875"/>
    </cofactor>
</comment>
<keyword evidence="8 13" id="KW-0560">Oxidoreductase</keyword>
<evidence type="ECO:0000256" key="12">
    <source>
        <dbReference type="PROSITE-ProRule" id="PRU00152"/>
    </source>
</evidence>
<keyword evidence="3 14" id="KW-0444">Lipid biosynthesis</keyword>
<dbReference type="EC" id="1.13.11.-" evidence="14"/>
<evidence type="ECO:0000259" key="16">
    <source>
        <dbReference type="PROSITE" id="PS50095"/>
    </source>
</evidence>
<evidence type="ECO:0000256" key="13">
    <source>
        <dbReference type="RuleBase" id="RU003974"/>
    </source>
</evidence>
<dbReference type="Gene3D" id="3.10.450.60">
    <property type="match status" value="1"/>
</dbReference>
<dbReference type="InterPro" id="IPR036392">
    <property type="entry name" value="PLAT/LH2_dom_sf"/>
</dbReference>
<dbReference type="InterPro" id="IPR027433">
    <property type="entry name" value="Lipoxygenase_dom_3"/>
</dbReference>
<dbReference type="PRINTS" id="PR00468">
    <property type="entry name" value="PLTLPOXGNASE"/>
</dbReference>
<evidence type="ECO:0000256" key="3">
    <source>
        <dbReference type="ARBA" id="ARBA00022516"/>
    </source>
</evidence>
<dbReference type="Proteomes" id="UP001418222">
    <property type="component" value="Unassembled WGS sequence"/>
</dbReference>
<dbReference type="PROSITE" id="PS00081">
    <property type="entry name" value="LIPOXYGENASE_2"/>
    <property type="match status" value="1"/>
</dbReference>
<comment type="caution">
    <text evidence="18">The sequence shown here is derived from an EMBL/GenBank/DDBJ whole genome shotgun (WGS) entry which is preliminary data.</text>
</comment>
<keyword evidence="4 13" id="KW-0479">Metal-binding</keyword>
<keyword evidence="11 14" id="KW-0275">Fatty acid biosynthesis</keyword>
<comment type="function">
    <text evidence="14">Plant lipoxygenase may be involved in a number of diverse aspects of plant physiology including growth and development, pest resistance, and senescence or responses to wounding.</text>
</comment>
<dbReference type="FunFam" id="3.10.450.60:FF:000002">
    <property type="entry name" value="Lipoxygenase"/>
    <property type="match status" value="1"/>
</dbReference>
<name>A0AAP0BVU8_9ASPA</name>
<dbReference type="InterPro" id="IPR000907">
    <property type="entry name" value="LipOase"/>
</dbReference>
<dbReference type="PRINTS" id="PR00087">
    <property type="entry name" value="LIPOXYGENASE"/>
</dbReference>
<feature type="domain" description="Lipoxygenase" evidence="17">
    <location>
        <begin position="217"/>
        <end position="905"/>
    </location>
</feature>
<dbReference type="Gene3D" id="2.60.60.20">
    <property type="entry name" value="PLAT/LH2 domain"/>
    <property type="match status" value="1"/>
</dbReference>
<keyword evidence="10" id="KW-0443">Lipid metabolism</keyword>
<evidence type="ECO:0000259" key="17">
    <source>
        <dbReference type="PROSITE" id="PS51393"/>
    </source>
</evidence>
<dbReference type="SUPFAM" id="SSF49723">
    <property type="entry name" value="Lipase/lipooxygenase domain (PLAT/LH2 domain)"/>
    <property type="match status" value="1"/>
</dbReference>
<evidence type="ECO:0000256" key="2">
    <source>
        <dbReference type="ARBA" id="ARBA00009419"/>
    </source>
</evidence>
<accession>A0AAP0BVU8</accession>
<organism evidence="18 19">
    <name type="scientific">Platanthera zijinensis</name>
    <dbReference type="NCBI Taxonomy" id="2320716"/>
    <lineage>
        <taxon>Eukaryota</taxon>
        <taxon>Viridiplantae</taxon>
        <taxon>Streptophyta</taxon>
        <taxon>Embryophyta</taxon>
        <taxon>Tracheophyta</taxon>
        <taxon>Spermatophyta</taxon>
        <taxon>Magnoliopsida</taxon>
        <taxon>Liliopsida</taxon>
        <taxon>Asparagales</taxon>
        <taxon>Orchidaceae</taxon>
        <taxon>Orchidoideae</taxon>
        <taxon>Orchideae</taxon>
        <taxon>Orchidinae</taxon>
        <taxon>Platanthera</taxon>
    </lineage>
</organism>
<dbReference type="CDD" id="cd01751">
    <property type="entry name" value="PLAT_LH2"/>
    <property type="match status" value="1"/>
</dbReference>
<comment type="similarity">
    <text evidence="2 13">Belongs to the lipoxygenase family.</text>
</comment>
<dbReference type="Gene3D" id="4.10.372.10">
    <property type="entry name" value="Lipoxygenase-1, Domain 3"/>
    <property type="match status" value="1"/>
</dbReference>
<evidence type="ECO:0000256" key="7">
    <source>
        <dbReference type="ARBA" id="ARBA00022964"/>
    </source>
</evidence>
<evidence type="ECO:0000256" key="6">
    <source>
        <dbReference type="ARBA" id="ARBA00022832"/>
    </source>
</evidence>
<dbReference type="GO" id="GO:0031408">
    <property type="term" value="P:oxylipin biosynthetic process"/>
    <property type="evidence" value="ECO:0007669"/>
    <property type="project" value="UniProtKB-UniRule"/>
</dbReference>
<dbReference type="Pfam" id="PF00305">
    <property type="entry name" value="Lipoxygenase"/>
    <property type="match status" value="1"/>
</dbReference>
<dbReference type="SUPFAM" id="SSF48484">
    <property type="entry name" value="Lipoxigenase"/>
    <property type="match status" value="1"/>
</dbReference>
<keyword evidence="7 13" id="KW-0223">Dioxygenase</keyword>
<evidence type="ECO:0000313" key="18">
    <source>
        <dbReference type="EMBL" id="KAK8951540.1"/>
    </source>
</evidence>
<feature type="domain" description="PLAT" evidence="16">
    <location>
        <begin position="90"/>
        <end position="214"/>
    </location>
</feature>
<comment type="pathway">
    <text evidence="14">Lipid metabolism; oxylipin biosynthesis.</text>
</comment>
<feature type="region of interest" description="Disordered" evidence="15">
    <location>
        <begin position="281"/>
        <end position="300"/>
    </location>
</feature>
<keyword evidence="5 14" id="KW-0925">Oxylipin biosynthesis</keyword>
<gene>
    <name evidence="18" type="ORF">KSP39_PZI004479</name>
</gene>
<evidence type="ECO:0000313" key="19">
    <source>
        <dbReference type="Proteomes" id="UP001418222"/>
    </source>
</evidence>
<dbReference type="EMBL" id="JBBWWQ010000003">
    <property type="protein sequence ID" value="KAK8951540.1"/>
    <property type="molecule type" value="Genomic_DNA"/>
</dbReference>
<evidence type="ECO:0000256" key="9">
    <source>
        <dbReference type="ARBA" id="ARBA00023004"/>
    </source>
</evidence>
<evidence type="ECO:0000256" key="10">
    <source>
        <dbReference type="ARBA" id="ARBA00023098"/>
    </source>
</evidence>
<dbReference type="PROSITE" id="PS51393">
    <property type="entry name" value="LIPOXYGENASE_3"/>
    <property type="match status" value="1"/>
</dbReference>
<dbReference type="AlphaFoldDB" id="A0AAP0BVU8"/>
<protein>
    <recommendedName>
        <fullName evidence="14">Lipoxygenase</fullName>
        <ecNumber evidence="14">1.13.11.-</ecNumber>
    </recommendedName>
</protein>
<dbReference type="InterPro" id="IPR020833">
    <property type="entry name" value="LipOase_Fe_BS"/>
</dbReference>
<dbReference type="Gene3D" id="4.10.375.10">
    <property type="entry name" value="Lipoxygenase-1, Domain 2"/>
    <property type="match status" value="1"/>
</dbReference>
<dbReference type="InterPro" id="IPR001246">
    <property type="entry name" value="LipOase_plant"/>
</dbReference>
<dbReference type="PANTHER" id="PTHR11771">
    <property type="entry name" value="LIPOXYGENASE"/>
    <property type="match status" value="1"/>
</dbReference>
<dbReference type="Gene3D" id="1.20.245.10">
    <property type="entry name" value="Lipoxygenase-1, Domain 5"/>
    <property type="match status" value="1"/>
</dbReference>
<sequence length="905" mass="102099">MAAAGAALNFRHLQKTFLSTQTSVFLAGGQQSHSLLHLKQRNTASSKAWRSHVTAAMIVERPAASTPVETEKPAKLKVRAAVTVRRKRKQSMREKIETQLDAFADRIGQNILFQLIGTEIDPRTKRAKASKETALKDWYRKKDLKTEKVVYTAEFMVDSGFGEPGAIAVLNKHHKEFYLESIVVEGFACGPVLFTCDSWVQSLKDQPKQRIFFANKPYLPSETPMALRELRERELKEMRGDGKGERNLCDRIYDFAVYNDLGNPDKGLGFARPVLGGDERPYPRRCRTGRPPANTDSSIESRVEYPTPTYVPRDEAFEETKQEMLSEGAMKALLHNLVPSIVASIEPKSREFKAFHEFDNLFKEGIRLKKGIEDHLVNKIPLLNKIQDSSESILRYDTPRIITKDKFAWLRDDEFGRQTLAGINPVNIERLQAFPPVSKLDPAIYGPPESAIREEHIAGQLNGMTVQEAIQANKLFILDFHDVYLPFLDRINALDGRKAYATRTIFFLTPISTLKPIAIELSLPEMASRSKRVLTPPSEATGNWLWQLAKAHVSANDAGVHQLVNHWLRTHACIEPFVVAAHRQLSAMHPIFKLLKPHMRYNMEINAIARQFLINAGGVIESSFTPGPISMEISSAFYAEHWRFDREGLPADLIRRGVAVEDAGEPHGLRLLIPDYPYANDGLLLWSALESFTVDYVGTYYPSPAAVQADVELQSWYAEVVTVGHGDHRHAPWWPNLDTPADLAGILTTLIWLASAQHAALNFGQYPIGAYIPCRPPILRRLLPEVDDPDYDYLLTDPHRYYLSTMPELTMATTFMTVIDTLSTHSADEEYLGERREGWTGDSRAVKMFDEFAMKVRAAEEEIERRNRNPEMRNRCGAGVMSYDLMTPSSPPGITCRGIPNSCSI</sequence>
<dbReference type="PROSITE" id="PS50095">
    <property type="entry name" value="PLAT"/>
    <property type="match status" value="1"/>
</dbReference>
<evidence type="ECO:0000256" key="15">
    <source>
        <dbReference type="SAM" id="MobiDB-lite"/>
    </source>
</evidence>
<evidence type="ECO:0000256" key="11">
    <source>
        <dbReference type="ARBA" id="ARBA00023160"/>
    </source>
</evidence>